<comment type="function">
    <text evidence="4">Flagellin is the subunit protein which polymerizes to form the filaments of bacterial flagella.</text>
</comment>
<dbReference type="Pfam" id="PF00700">
    <property type="entry name" value="Flagellin_C"/>
    <property type="match status" value="1"/>
</dbReference>
<evidence type="ECO:0000256" key="2">
    <source>
        <dbReference type="ARBA" id="ARBA00020110"/>
    </source>
</evidence>
<dbReference type="AlphaFoldDB" id="A0A6N3GWQ2"/>
<accession>A0A6N3GWQ2</accession>
<dbReference type="InterPro" id="IPR001492">
    <property type="entry name" value="Flagellin"/>
</dbReference>
<comment type="similarity">
    <text evidence="1 4">Belongs to the bacterial flagellin family.</text>
</comment>
<proteinExistence type="inferred from homology"/>
<dbReference type="Pfam" id="PF00669">
    <property type="entry name" value="Flagellin_N"/>
    <property type="match status" value="1"/>
</dbReference>
<evidence type="ECO:0000256" key="1">
    <source>
        <dbReference type="ARBA" id="ARBA00005709"/>
    </source>
</evidence>
<feature type="domain" description="Flagellin N-terminal" evidence="6">
    <location>
        <begin position="4"/>
        <end position="136"/>
    </location>
</feature>
<dbReference type="GO" id="GO:0005198">
    <property type="term" value="F:structural molecule activity"/>
    <property type="evidence" value="ECO:0007669"/>
    <property type="project" value="UniProtKB-UniRule"/>
</dbReference>
<dbReference type="Gene3D" id="1.20.1330.10">
    <property type="entry name" value="f41 fragment of flagellin, N-terminal domain"/>
    <property type="match status" value="1"/>
</dbReference>
<dbReference type="PANTHER" id="PTHR42792:SF2">
    <property type="entry name" value="FLAGELLIN"/>
    <property type="match status" value="1"/>
</dbReference>
<feature type="domain" description="Flagellin C-terminal" evidence="7">
    <location>
        <begin position="197"/>
        <end position="281"/>
    </location>
</feature>
<dbReference type="InterPro" id="IPR001029">
    <property type="entry name" value="Flagellin_N"/>
</dbReference>
<evidence type="ECO:0000256" key="5">
    <source>
        <dbReference type="SAM" id="Coils"/>
    </source>
</evidence>
<dbReference type="Gene3D" id="6.10.10.10">
    <property type="entry name" value="Flagellar export chaperone, C-terminal domain"/>
    <property type="match status" value="1"/>
</dbReference>
<reference evidence="8" key="1">
    <citation type="submission" date="2019-11" db="EMBL/GenBank/DDBJ databases">
        <authorList>
            <person name="Feng L."/>
        </authorList>
    </citation>
    <scope>NUCLEOTIDE SEQUENCE</scope>
    <source>
        <strain evidence="8">CParaputrificumLFYP93</strain>
    </source>
</reference>
<sequence length="286" mass="31963">MRLNHNISSLSIYNGYKKNLINNKSAIERLSTGIKINSAKDNPNKIGQSEQMRIQIKSLQAVQRNLQDGVSMLQTADGALQEVNNTLARIKELSVSAANGTKSESEKEIIQNEIEEMKKNIDDLANNTEFNGVKLLCDERVPNNKYPMYKNIVVGAMQGEQSRIPSFNIRTEILKDEKGNTLKDIDIRTQKGVNSALEVIDESIETVSNIRSRYGAMQNRLETTAENIGSNEQAFERAVSNLIDSDIALEMAELARTQILNDSSLALISQSNNLPKDALRILERVR</sequence>
<dbReference type="GO" id="GO:0005576">
    <property type="term" value="C:extracellular region"/>
    <property type="evidence" value="ECO:0007669"/>
    <property type="project" value="UniProtKB-SubCell"/>
</dbReference>
<protein>
    <recommendedName>
        <fullName evidence="2 4">Flagellin</fullName>
    </recommendedName>
</protein>
<keyword evidence="8" id="KW-0282">Flagellum</keyword>
<evidence type="ECO:0000313" key="8">
    <source>
        <dbReference type="EMBL" id="VYU68926.1"/>
    </source>
</evidence>
<keyword evidence="4" id="KW-0964">Secreted</keyword>
<keyword evidence="3 4" id="KW-0975">Bacterial flagellum</keyword>
<evidence type="ECO:0000259" key="6">
    <source>
        <dbReference type="Pfam" id="PF00669"/>
    </source>
</evidence>
<gene>
    <name evidence="8" type="primary">hag</name>
    <name evidence="8" type="ORF">CPLFYP93_03375</name>
</gene>
<dbReference type="RefSeq" id="WP_156563339.1">
    <property type="nucleotide sequence ID" value="NZ_CACRTV010000088.1"/>
</dbReference>
<evidence type="ECO:0000259" key="7">
    <source>
        <dbReference type="Pfam" id="PF00700"/>
    </source>
</evidence>
<comment type="subcellular location">
    <subcellularLocation>
        <location evidence="4">Secreted</location>
    </subcellularLocation>
    <subcellularLocation>
        <location evidence="4">Bacterial flagellum</location>
    </subcellularLocation>
</comment>
<dbReference type="EMBL" id="CACRTV010000088">
    <property type="protein sequence ID" value="VYU68926.1"/>
    <property type="molecule type" value="Genomic_DNA"/>
</dbReference>
<dbReference type="GO" id="GO:0009288">
    <property type="term" value="C:bacterial-type flagellum"/>
    <property type="evidence" value="ECO:0007669"/>
    <property type="project" value="UniProtKB-SubCell"/>
</dbReference>
<evidence type="ECO:0000256" key="3">
    <source>
        <dbReference type="ARBA" id="ARBA00023143"/>
    </source>
</evidence>
<organism evidence="8">
    <name type="scientific">Clostridium paraputrificum</name>
    <dbReference type="NCBI Taxonomy" id="29363"/>
    <lineage>
        <taxon>Bacteria</taxon>
        <taxon>Bacillati</taxon>
        <taxon>Bacillota</taxon>
        <taxon>Clostridia</taxon>
        <taxon>Eubacteriales</taxon>
        <taxon>Clostridiaceae</taxon>
        <taxon>Clostridium</taxon>
    </lineage>
</organism>
<dbReference type="InterPro" id="IPR042187">
    <property type="entry name" value="Flagellin_C_sub2"/>
</dbReference>
<dbReference type="PRINTS" id="PR00207">
    <property type="entry name" value="FLAGELLIN"/>
</dbReference>
<keyword evidence="5" id="KW-0175">Coiled coil</keyword>
<dbReference type="InterPro" id="IPR046358">
    <property type="entry name" value="Flagellin_C"/>
</dbReference>
<dbReference type="PANTHER" id="PTHR42792">
    <property type="entry name" value="FLAGELLIN"/>
    <property type="match status" value="1"/>
</dbReference>
<keyword evidence="8" id="KW-0969">Cilium</keyword>
<name>A0A6N3GWQ2_9CLOT</name>
<dbReference type="SUPFAM" id="SSF64518">
    <property type="entry name" value="Phase 1 flagellin"/>
    <property type="match status" value="1"/>
</dbReference>
<keyword evidence="8" id="KW-0966">Cell projection</keyword>
<feature type="coiled-coil region" evidence="5">
    <location>
        <begin position="73"/>
        <end position="127"/>
    </location>
</feature>
<evidence type="ECO:0000256" key="4">
    <source>
        <dbReference type="RuleBase" id="RU362073"/>
    </source>
</evidence>